<reference evidence="12 13" key="1">
    <citation type="submission" date="2015-11" db="EMBL/GenBank/DDBJ databases">
        <title>Genomic analysis of 38 Legionella species identifies large and diverse effector repertoires.</title>
        <authorList>
            <person name="Burstein D."/>
            <person name="Amaro F."/>
            <person name="Zusman T."/>
            <person name="Lifshitz Z."/>
            <person name="Cohen O."/>
            <person name="Gilbert J.A."/>
            <person name="Pupko T."/>
            <person name="Shuman H.A."/>
            <person name="Segal G."/>
        </authorList>
    </citation>
    <scope>NUCLEOTIDE SEQUENCE [LARGE SCALE GENOMIC DNA]</scope>
    <source>
        <strain evidence="12 13">BL-540</strain>
    </source>
</reference>
<feature type="binding site" evidence="6 9">
    <location>
        <begin position="148"/>
        <end position="150"/>
    </location>
    <ligand>
        <name>substrate</name>
    </ligand>
</feature>
<comment type="caution">
    <text evidence="12">The sequence shown here is derived from an EMBL/GenBank/DDBJ whole genome shotgun (WGS) entry which is preliminary data.</text>
</comment>
<evidence type="ECO:0000256" key="9">
    <source>
        <dbReference type="PIRSR" id="PIRSR016262-2"/>
    </source>
</evidence>
<comment type="miscellaneous">
    <text evidence="6">In the reaction, the free carboxyl group of octanoic acid is attached via an amide linkage to the epsilon-amino group of a specific lysine residue of lipoyl domains of lipoate-dependent enzymes.</text>
</comment>
<dbReference type="PROSITE" id="PS01313">
    <property type="entry name" value="LIPB"/>
    <property type="match status" value="1"/>
</dbReference>
<dbReference type="InterPro" id="IPR020605">
    <property type="entry name" value="Octanoyltransferase_CS"/>
</dbReference>
<feature type="active site" description="Acyl-thioester intermediate" evidence="6 8">
    <location>
        <position position="166"/>
    </location>
</feature>
<evidence type="ECO:0000313" key="13">
    <source>
        <dbReference type="Proteomes" id="UP000055035"/>
    </source>
</evidence>
<feature type="binding site" evidence="6 9">
    <location>
        <begin position="135"/>
        <end position="137"/>
    </location>
    <ligand>
        <name>substrate</name>
    </ligand>
</feature>
<name>A0A0W0VAT1_9GAMM</name>
<sequence>MMLQIKYLGVQPYLSVWDDMKRFTSSRDENTDDELWLLEHPAVYTQGQAGKAEHILNPSSIPVVQTDRGGQVTYHGPGQLVAYVLMDISRRNLGVRTLVAKLEHILMDLLGKYGIVANIQPGAPGVYVDDKKIASIGLRVKNGRTYHGIALNVAMDLEPFNGINPCGFAKLRMTQISDYFHPVSVSTVSKDFADTFLTYFER</sequence>
<dbReference type="CDD" id="cd16444">
    <property type="entry name" value="LipB"/>
    <property type="match status" value="1"/>
</dbReference>
<comment type="similarity">
    <text evidence="6 7">Belongs to the LipB family.</text>
</comment>
<dbReference type="InterPro" id="IPR045864">
    <property type="entry name" value="aa-tRNA-synth_II/BPL/LPL"/>
</dbReference>
<dbReference type="AlphaFoldDB" id="A0A0W0VAT1"/>
<dbReference type="EMBL" id="LNYJ01000011">
    <property type="protein sequence ID" value="KTD17218.1"/>
    <property type="molecule type" value="Genomic_DNA"/>
</dbReference>
<evidence type="ECO:0000256" key="3">
    <source>
        <dbReference type="ARBA" id="ARBA00022679"/>
    </source>
</evidence>
<evidence type="ECO:0000256" key="4">
    <source>
        <dbReference type="ARBA" id="ARBA00023315"/>
    </source>
</evidence>
<dbReference type="Gene3D" id="3.30.930.10">
    <property type="entry name" value="Bira Bifunctional Protein, Domain 2"/>
    <property type="match status" value="1"/>
</dbReference>
<dbReference type="PROSITE" id="PS51733">
    <property type="entry name" value="BPL_LPL_CATALYTIC"/>
    <property type="match status" value="1"/>
</dbReference>
<dbReference type="UniPathway" id="UPA00538">
    <property type="reaction ID" value="UER00592"/>
</dbReference>
<protein>
    <recommendedName>
        <fullName evidence="6 7">Octanoyltransferase</fullName>
        <ecNumber evidence="6 7">2.3.1.181</ecNumber>
    </recommendedName>
    <alternativeName>
        <fullName evidence="6">Lipoate-protein ligase B</fullName>
    </alternativeName>
    <alternativeName>
        <fullName evidence="6">Lipoyl/octanoyl transferase</fullName>
    </alternativeName>
    <alternativeName>
        <fullName evidence="6">Octanoyl-[acyl-carrier-protein]-protein N-octanoyltransferase</fullName>
    </alternativeName>
</protein>
<dbReference type="NCBIfam" id="NF010922">
    <property type="entry name" value="PRK14342.1"/>
    <property type="match status" value="1"/>
</dbReference>
<evidence type="ECO:0000256" key="8">
    <source>
        <dbReference type="PIRSR" id="PIRSR016262-1"/>
    </source>
</evidence>
<evidence type="ECO:0000256" key="6">
    <source>
        <dbReference type="HAMAP-Rule" id="MF_00013"/>
    </source>
</evidence>
<feature type="site" description="Lowers pKa of active site Cys" evidence="6 10">
    <location>
        <position position="132"/>
    </location>
</feature>
<keyword evidence="3 6" id="KW-0808">Transferase</keyword>
<keyword evidence="4 6" id="KW-0012">Acyltransferase</keyword>
<proteinExistence type="inferred from homology"/>
<evidence type="ECO:0000256" key="7">
    <source>
        <dbReference type="PIRNR" id="PIRNR016262"/>
    </source>
</evidence>
<dbReference type="Pfam" id="PF21948">
    <property type="entry name" value="LplA-B_cat"/>
    <property type="match status" value="1"/>
</dbReference>
<comment type="catalytic activity">
    <reaction evidence="6 7">
        <text>octanoyl-[ACP] + L-lysyl-[protein] = N(6)-octanoyl-L-lysyl-[protein] + holo-[ACP] + H(+)</text>
        <dbReference type="Rhea" id="RHEA:17665"/>
        <dbReference type="Rhea" id="RHEA-COMP:9636"/>
        <dbReference type="Rhea" id="RHEA-COMP:9685"/>
        <dbReference type="Rhea" id="RHEA-COMP:9752"/>
        <dbReference type="Rhea" id="RHEA-COMP:9928"/>
        <dbReference type="ChEBI" id="CHEBI:15378"/>
        <dbReference type="ChEBI" id="CHEBI:29969"/>
        <dbReference type="ChEBI" id="CHEBI:64479"/>
        <dbReference type="ChEBI" id="CHEBI:78463"/>
        <dbReference type="ChEBI" id="CHEBI:78809"/>
        <dbReference type="EC" id="2.3.1.181"/>
    </reaction>
</comment>
<dbReference type="HAMAP" id="MF_00013">
    <property type="entry name" value="LipB"/>
    <property type="match status" value="1"/>
</dbReference>
<dbReference type="Proteomes" id="UP000055035">
    <property type="component" value="Unassembled WGS sequence"/>
</dbReference>
<accession>A0A0W0VAT1</accession>
<organism evidence="12 13">
    <name type="scientific">Legionella jordanis</name>
    <dbReference type="NCBI Taxonomy" id="456"/>
    <lineage>
        <taxon>Bacteria</taxon>
        <taxon>Pseudomonadati</taxon>
        <taxon>Pseudomonadota</taxon>
        <taxon>Gammaproteobacteria</taxon>
        <taxon>Legionellales</taxon>
        <taxon>Legionellaceae</taxon>
        <taxon>Legionella</taxon>
    </lineage>
</organism>
<dbReference type="SUPFAM" id="SSF55681">
    <property type="entry name" value="Class II aaRS and biotin synthetases"/>
    <property type="match status" value="1"/>
</dbReference>
<dbReference type="FunFam" id="3.30.930.10:FF:000020">
    <property type="entry name" value="Octanoyltransferase"/>
    <property type="match status" value="1"/>
</dbReference>
<dbReference type="PIRSF" id="PIRSF016262">
    <property type="entry name" value="LPLase"/>
    <property type="match status" value="1"/>
</dbReference>
<evidence type="ECO:0000256" key="1">
    <source>
        <dbReference type="ARBA" id="ARBA00004821"/>
    </source>
</evidence>
<dbReference type="InterPro" id="IPR004143">
    <property type="entry name" value="BPL_LPL_catalytic"/>
</dbReference>
<evidence type="ECO:0000313" key="12">
    <source>
        <dbReference type="EMBL" id="KTD17218.1"/>
    </source>
</evidence>
<evidence type="ECO:0000256" key="2">
    <source>
        <dbReference type="ARBA" id="ARBA00022490"/>
    </source>
</evidence>
<keyword evidence="13" id="KW-1185">Reference proteome</keyword>
<evidence type="ECO:0000259" key="11">
    <source>
        <dbReference type="PROSITE" id="PS51733"/>
    </source>
</evidence>
<comment type="pathway">
    <text evidence="1 6 7">Protein modification; protein lipoylation via endogenous pathway; protein N(6)-(lipoyl)lysine from octanoyl-[acyl-carrier-protein]: step 1/2.</text>
</comment>
<dbReference type="PANTHER" id="PTHR10993">
    <property type="entry name" value="OCTANOYLTRANSFERASE"/>
    <property type="match status" value="1"/>
</dbReference>
<dbReference type="PATRIC" id="fig|456.5.peg.1628"/>
<comment type="subcellular location">
    <subcellularLocation>
        <location evidence="6">Cytoplasm</location>
    </subcellularLocation>
</comment>
<comment type="function">
    <text evidence="5 6 7">Catalyzes the transfer of endogenously produced octanoic acid from octanoyl-acyl-carrier-protein onto the lipoyl domains of lipoate-dependent enzymes. Lipoyl-ACP can also act as a substrate although octanoyl-ACP is likely to be the physiological substrate.</text>
</comment>
<dbReference type="GO" id="GO:0033819">
    <property type="term" value="F:lipoyl(octanoyl) transferase activity"/>
    <property type="evidence" value="ECO:0007669"/>
    <property type="project" value="UniProtKB-EC"/>
</dbReference>
<dbReference type="GO" id="GO:0009249">
    <property type="term" value="P:protein lipoylation"/>
    <property type="evidence" value="ECO:0007669"/>
    <property type="project" value="InterPro"/>
</dbReference>
<dbReference type="NCBIfam" id="TIGR00214">
    <property type="entry name" value="lipB"/>
    <property type="match status" value="1"/>
</dbReference>
<keyword evidence="2 6" id="KW-0963">Cytoplasm</keyword>
<dbReference type="InterPro" id="IPR000544">
    <property type="entry name" value="Octanoyltransferase"/>
</dbReference>
<feature type="domain" description="BPL/LPL catalytic" evidence="11">
    <location>
        <begin position="29"/>
        <end position="202"/>
    </location>
</feature>
<dbReference type="EC" id="2.3.1.181" evidence="6 7"/>
<dbReference type="GO" id="GO:0005737">
    <property type="term" value="C:cytoplasm"/>
    <property type="evidence" value="ECO:0007669"/>
    <property type="project" value="UniProtKB-SubCell"/>
</dbReference>
<feature type="binding site" evidence="6 9">
    <location>
        <begin position="68"/>
        <end position="75"/>
    </location>
    <ligand>
        <name>substrate</name>
    </ligand>
</feature>
<dbReference type="PANTHER" id="PTHR10993:SF7">
    <property type="entry name" value="LIPOYLTRANSFERASE 2, MITOCHONDRIAL-RELATED"/>
    <property type="match status" value="1"/>
</dbReference>
<evidence type="ECO:0000256" key="10">
    <source>
        <dbReference type="PIRSR" id="PIRSR016262-3"/>
    </source>
</evidence>
<dbReference type="STRING" id="456.Ljor_1524"/>
<evidence type="ECO:0000256" key="5">
    <source>
        <dbReference type="ARBA" id="ARBA00024732"/>
    </source>
</evidence>
<gene>
    <name evidence="6 12" type="primary">lipB</name>
    <name evidence="12" type="ORF">Ljor_1524</name>
</gene>